<dbReference type="Proteomes" id="UP000051335">
    <property type="component" value="Unassembled WGS sequence"/>
</dbReference>
<proteinExistence type="predicted"/>
<dbReference type="AlphaFoldDB" id="A0A0P9MX71"/>
<accession>A0A0P9MX71</accession>
<protein>
    <submittedName>
        <fullName evidence="1">Uncharacterized protein</fullName>
    </submittedName>
</protein>
<organism evidence="1 2">
    <name type="scientific">Pseudomonas syringae pv. coryli</name>
    <dbReference type="NCBI Taxonomy" id="317659"/>
    <lineage>
        <taxon>Bacteria</taxon>
        <taxon>Pseudomonadati</taxon>
        <taxon>Pseudomonadota</taxon>
        <taxon>Gammaproteobacteria</taxon>
        <taxon>Pseudomonadales</taxon>
        <taxon>Pseudomonadaceae</taxon>
        <taxon>Pseudomonas</taxon>
    </lineage>
</organism>
<evidence type="ECO:0000313" key="2">
    <source>
        <dbReference type="Proteomes" id="UP000051335"/>
    </source>
</evidence>
<sequence>VYYVKLCIFLSAIRFATEYAVFTHYFHRVLSWAFANDLTHLFFRNGHFIPPG</sequence>
<evidence type="ECO:0000313" key="1">
    <source>
        <dbReference type="EMBL" id="KPW89346.1"/>
    </source>
</evidence>
<dbReference type="EMBL" id="LJQC01000991">
    <property type="protein sequence ID" value="KPW89346.1"/>
    <property type="molecule type" value="Genomic_DNA"/>
</dbReference>
<keyword evidence="2" id="KW-1185">Reference proteome</keyword>
<dbReference type="PATRIC" id="fig|317659.3.peg.3532"/>
<reference evidence="1 2" key="1">
    <citation type="submission" date="2015-09" db="EMBL/GenBank/DDBJ databases">
        <title>Genome announcement of multiple Pseudomonas syringae strains.</title>
        <authorList>
            <person name="Thakur S."/>
            <person name="Wang P.W."/>
            <person name="Gong Y."/>
            <person name="Weir B.S."/>
            <person name="Guttman D.S."/>
        </authorList>
    </citation>
    <scope>NUCLEOTIDE SEQUENCE [LARGE SCALE GENOMIC DNA]</scope>
    <source>
        <strain evidence="1 2">ICMP17001</strain>
    </source>
</reference>
<name>A0A0P9MX71_9PSED</name>
<comment type="caution">
    <text evidence="1">The sequence shown here is derived from an EMBL/GenBank/DDBJ whole genome shotgun (WGS) entry which is preliminary data.</text>
</comment>
<feature type="non-terminal residue" evidence="1">
    <location>
        <position position="1"/>
    </location>
</feature>
<gene>
    <name evidence="1" type="ORF">ALO75_02306</name>
</gene>